<dbReference type="Gene3D" id="3.40.109.10">
    <property type="entry name" value="NADH Oxidase"/>
    <property type="match status" value="1"/>
</dbReference>
<dbReference type="SUPFAM" id="SSF55469">
    <property type="entry name" value="FMN-dependent nitroreductase-like"/>
    <property type="match status" value="1"/>
</dbReference>
<dbReference type="GO" id="GO:0016491">
    <property type="term" value="F:oxidoreductase activity"/>
    <property type="evidence" value="ECO:0007669"/>
    <property type="project" value="UniProtKB-KW"/>
</dbReference>
<feature type="domain" description="Nitroreductase" evidence="3">
    <location>
        <begin position="211"/>
        <end position="254"/>
    </location>
</feature>
<accession>A0A517M0J6</accession>
<name>A0A517M0J6_9BACT</name>
<evidence type="ECO:0000313" key="5">
    <source>
        <dbReference type="Proteomes" id="UP000319557"/>
    </source>
</evidence>
<dbReference type="InterPro" id="IPR029479">
    <property type="entry name" value="Nitroreductase"/>
</dbReference>
<dbReference type="Pfam" id="PF00881">
    <property type="entry name" value="Nitroreductase"/>
    <property type="match status" value="2"/>
</dbReference>
<organism evidence="4 5">
    <name type="scientific">Rosistilla ulvae</name>
    <dbReference type="NCBI Taxonomy" id="1930277"/>
    <lineage>
        <taxon>Bacteria</taxon>
        <taxon>Pseudomonadati</taxon>
        <taxon>Planctomycetota</taxon>
        <taxon>Planctomycetia</taxon>
        <taxon>Pirellulales</taxon>
        <taxon>Pirellulaceae</taxon>
        <taxon>Rosistilla</taxon>
    </lineage>
</organism>
<protein>
    <submittedName>
        <fullName evidence="4">Malonic semialdehyde reductase</fullName>
    </submittedName>
</protein>
<dbReference type="AlphaFoldDB" id="A0A517M0J6"/>
<evidence type="ECO:0000256" key="2">
    <source>
        <dbReference type="ARBA" id="ARBA00023002"/>
    </source>
</evidence>
<dbReference type="PANTHER" id="PTHR43673:SF10">
    <property type="entry name" value="NADH DEHYDROGENASE_NAD(P)H NITROREDUCTASE XCC3605-RELATED"/>
    <property type="match status" value="1"/>
</dbReference>
<dbReference type="Proteomes" id="UP000319557">
    <property type="component" value="Chromosome"/>
</dbReference>
<dbReference type="OrthoDB" id="9802760at2"/>
<evidence type="ECO:0000259" key="3">
    <source>
        <dbReference type="Pfam" id="PF00881"/>
    </source>
</evidence>
<sequence>MNFKNIANPVKGSARSVRQIVRTGISSIKPLRLTISRRIDATFLRLAAKYRSIAPWYYCLWNSSFAREQQALAAAKLEYAEGRMNANAVSSSALLTRNIHRLEKALLMKPRREIFANAYITETVAVFTLYSNAIARDALKAPPILTWADTILNEYFSAVADTDHLINAARQKYTNASLVNTSDLSPQRPYLRNLTNPPTVSYDDLHALAIRRRSVRWFLERKVDRNLLDKAILLASQSPSACNRQPFRFIIVDEQPLLSNLVDLPMGTAGYAQNIPVFVVIVGSQTNYFHERDRHLIYIDASLAAMSFILASETLGLSSCCINWPDIEERETAIADALTLEIHERPVMCIAVGYADPQEKVAFSQKKSLEELRSYNNMRVNR</sequence>
<dbReference type="RefSeq" id="WP_145345521.1">
    <property type="nucleotide sequence ID" value="NZ_CP036261.1"/>
</dbReference>
<gene>
    <name evidence="4" type="ORF">EC9_25390</name>
</gene>
<evidence type="ECO:0000256" key="1">
    <source>
        <dbReference type="ARBA" id="ARBA00007118"/>
    </source>
</evidence>
<proteinExistence type="inferred from homology"/>
<dbReference type="KEGG" id="ruv:EC9_25390"/>
<dbReference type="InterPro" id="IPR000415">
    <property type="entry name" value="Nitroreductase-like"/>
</dbReference>
<dbReference type="CDD" id="cd02062">
    <property type="entry name" value="Nitro_FMN_reductase"/>
    <property type="match status" value="1"/>
</dbReference>
<dbReference type="EMBL" id="CP036261">
    <property type="protein sequence ID" value="QDS88349.1"/>
    <property type="molecule type" value="Genomic_DNA"/>
</dbReference>
<feature type="domain" description="Nitroreductase" evidence="3">
    <location>
        <begin position="274"/>
        <end position="354"/>
    </location>
</feature>
<evidence type="ECO:0000313" key="4">
    <source>
        <dbReference type="EMBL" id="QDS88349.1"/>
    </source>
</evidence>
<keyword evidence="5" id="KW-1185">Reference proteome</keyword>
<dbReference type="PANTHER" id="PTHR43673">
    <property type="entry name" value="NAD(P)H NITROREDUCTASE YDGI-RELATED"/>
    <property type="match status" value="1"/>
</dbReference>
<comment type="similarity">
    <text evidence="1">Belongs to the nitroreductase family.</text>
</comment>
<reference evidence="4 5" key="1">
    <citation type="submission" date="2019-02" db="EMBL/GenBank/DDBJ databases">
        <title>Deep-cultivation of Planctomycetes and their phenomic and genomic characterization uncovers novel biology.</title>
        <authorList>
            <person name="Wiegand S."/>
            <person name="Jogler M."/>
            <person name="Boedeker C."/>
            <person name="Pinto D."/>
            <person name="Vollmers J."/>
            <person name="Rivas-Marin E."/>
            <person name="Kohn T."/>
            <person name="Peeters S.H."/>
            <person name="Heuer A."/>
            <person name="Rast P."/>
            <person name="Oberbeckmann S."/>
            <person name="Bunk B."/>
            <person name="Jeske O."/>
            <person name="Meyerdierks A."/>
            <person name="Storesund J.E."/>
            <person name="Kallscheuer N."/>
            <person name="Luecker S."/>
            <person name="Lage O.M."/>
            <person name="Pohl T."/>
            <person name="Merkel B.J."/>
            <person name="Hornburger P."/>
            <person name="Mueller R.-W."/>
            <person name="Bruemmer F."/>
            <person name="Labrenz M."/>
            <person name="Spormann A.M."/>
            <person name="Op den Camp H."/>
            <person name="Overmann J."/>
            <person name="Amann R."/>
            <person name="Jetten M.S.M."/>
            <person name="Mascher T."/>
            <person name="Medema M.H."/>
            <person name="Devos D.P."/>
            <person name="Kaster A.-K."/>
            <person name="Ovreas L."/>
            <person name="Rohde M."/>
            <person name="Galperin M.Y."/>
            <person name="Jogler C."/>
        </authorList>
    </citation>
    <scope>NUCLEOTIDE SEQUENCE [LARGE SCALE GENOMIC DNA]</scope>
    <source>
        <strain evidence="4 5">EC9</strain>
    </source>
</reference>
<keyword evidence="2" id="KW-0560">Oxidoreductase</keyword>